<evidence type="ECO:0008006" key="3">
    <source>
        <dbReference type="Google" id="ProtNLM"/>
    </source>
</evidence>
<sequence length="143" mass="16816">MDKFLKYWFQGFENAVMTLDEESKSRIFKECGKACAESYTKEIYLYAKSNAKNEEEFLELLRSAFPELTIEKKDGDSYLITYKYCACDLVQQDFVKSPHLCECSRQSLLYNWENIFGKDNVEVELLQSILQGDPCCKFYVKKK</sequence>
<name>A0A839K3X7_9FIRM</name>
<reference evidence="1 2" key="1">
    <citation type="submission" date="2020-07" db="EMBL/GenBank/DDBJ databases">
        <title>Characterization and genome sequencing of isolate MD1, a novel member within the family Lachnospiraceae.</title>
        <authorList>
            <person name="Rettenmaier R."/>
            <person name="Di Bello L."/>
            <person name="Zinser C."/>
            <person name="Scheitz K."/>
            <person name="Liebl W."/>
            <person name="Zverlov V."/>
        </authorList>
    </citation>
    <scope>NUCLEOTIDE SEQUENCE [LARGE SCALE GENOMIC DNA]</scope>
    <source>
        <strain evidence="1 2">MD1</strain>
    </source>
</reference>
<dbReference type="EMBL" id="JACEGA010000001">
    <property type="protein sequence ID" value="MBB2184605.1"/>
    <property type="molecule type" value="Genomic_DNA"/>
</dbReference>
<keyword evidence="2" id="KW-1185">Reference proteome</keyword>
<dbReference type="Proteomes" id="UP000574276">
    <property type="component" value="Unassembled WGS sequence"/>
</dbReference>
<gene>
    <name evidence="1" type="ORF">H0486_17165</name>
</gene>
<proteinExistence type="predicted"/>
<evidence type="ECO:0000313" key="1">
    <source>
        <dbReference type="EMBL" id="MBB2184605.1"/>
    </source>
</evidence>
<organism evidence="1 2">
    <name type="scientific">Variimorphobacter saccharofermentans</name>
    <dbReference type="NCBI Taxonomy" id="2755051"/>
    <lineage>
        <taxon>Bacteria</taxon>
        <taxon>Bacillati</taxon>
        <taxon>Bacillota</taxon>
        <taxon>Clostridia</taxon>
        <taxon>Lachnospirales</taxon>
        <taxon>Lachnospiraceae</taxon>
        <taxon>Variimorphobacter</taxon>
    </lineage>
</organism>
<accession>A0A839K3X7</accession>
<protein>
    <recommendedName>
        <fullName evidence="3">L-2-amino-thiazoline-4-carboxylic acid hydrolase</fullName>
    </recommendedName>
</protein>
<dbReference type="RefSeq" id="WP_228354165.1">
    <property type="nucleotide sequence ID" value="NZ_JACEGA010000001.1"/>
</dbReference>
<dbReference type="AlphaFoldDB" id="A0A839K3X7"/>
<evidence type="ECO:0000313" key="2">
    <source>
        <dbReference type="Proteomes" id="UP000574276"/>
    </source>
</evidence>
<comment type="caution">
    <text evidence="1">The sequence shown here is derived from an EMBL/GenBank/DDBJ whole genome shotgun (WGS) entry which is preliminary data.</text>
</comment>